<dbReference type="GO" id="GO:0004803">
    <property type="term" value="F:transposase activity"/>
    <property type="evidence" value="ECO:0007669"/>
    <property type="project" value="InterPro"/>
</dbReference>
<dbReference type="NCBIfam" id="NF033580">
    <property type="entry name" value="transpos_IS5_3"/>
    <property type="match status" value="1"/>
</dbReference>
<dbReference type="InterPro" id="IPR002559">
    <property type="entry name" value="Transposase_11"/>
</dbReference>
<dbReference type="OrthoDB" id="3335835at2"/>
<dbReference type="GO" id="GO:0006313">
    <property type="term" value="P:DNA transposition"/>
    <property type="evidence" value="ECO:0007669"/>
    <property type="project" value="InterPro"/>
</dbReference>
<dbReference type="Pfam" id="PF13340">
    <property type="entry name" value="DUF4096"/>
    <property type="match status" value="1"/>
</dbReference>
<comment type="caution">
    <text evidence="3">The sequence shown here is derived from an EMBL/GenBank/DDBJ whole genome shotgun (WGS) entry which is preliminary data.</text>
</comment>
<feature type="domain" description="Insertion element IS402-like" evidence="2">
    <location>
        <begin position="92"/>
        <end position="164"/>
    </location>
</feature>
<dbReference type="Pfam" id="PF01609">
    <property type="entry name" value="DDE_Tnp_1"/>
    <property type="match status" value="1"/>
</dbReference>
<reference evidence="3 4" key="1">
    <citation type="submission" date="2019-03" db="EMBL/GenBank/DDBJ databases">
        <title>Draft genome sequences of novel Actinobacteria.</title>
        <authorList>
            <person name="Sahin N."/>
            <person name="Ay H."/>
            <person name="Saygin H."/>
        </authorList>
    </citation>
    <scope>NUCLEOTIDE SEQUENCE [LARGE SCALE GENOMIC DNA]</scope>
    <source>
        <strain evidence="3 4">KC712</strain>
    </source>
</reference>
<dbReference type="AlphaFoldDB" id="A0A4R4WCU0"/>
<keyword evidence="4" id="KW-1185">Reference proteome</keyword>
<dbReference type="GO" id="GO:0003677">
    <property type="term" value="F:DNA binding"/>
    <property type="evidence" value="ECO:0007669"/>
    <property type="project" value="InterPro"/>
</dbReference>
<dbReference type="EMBL" id="SMKP01000102">
    <property type="protein sequence ID" value="TDD16612.1"/>
    <property type="molecule type" value="Genomic_DNA"/>
</dbReference>
<name>A0A4R4WCU0_9ACTN</name>
<evidence type="ECO:0000259" key="2">
    <source>
        <dbReference type="Pfam" id="PF13340"/>
    </source>
</evidence>
<dbReference type="Proteomes" id="UP000294543">
    <property type="component" value="Unassembled WGS sequence"/>
</dbReference>
<evidence type="ECO:0000259" key="1">
    <source>
        <dbReference type="Pfam" id="PF01609"/>
    </source>
</evidence>
<dbReference type="PANTHER" id="PTHR30007">
    <property type="entry name" value="PHP DOMAIN PROTEIN"/>
    <property type="match status" value="1"/>
</dbReference>
<feature type="domain" description="Transposase IS4-like" evidence="1">
    <location>
        <begin position="182"/>
        <end position="266"/>
    </location>
</feature>
<proteinExistence type="predicted"/>
<evidence type="ECO:0000313" key="4">
    <source>
        <dbReference type="Proteomes" id="UP000294543"/>
    </source>
</evidence>
<protein>
    <submittedName>
        <fullName evidence="3">IS5 family transposase</fullName>
    </submittedName>
</protein>
<dbReference type="PANTHER" id="PTHR30007:SF0">
    <property type="entry name" value="TRANSPOSASE"/>
    <property type="match status" value="1"/>
</dbReference>
<accession>A0A4R4WCU0</accession>
<gene>
    <name evidence="3" type="ORF">E1294_30745</name>
</gene>
<evidence type="ECO:0000313" key="3">
    <source>
        <dbReference type="EMBL" id="TDD16612.1"/>
    </source>
</evidence>
<dbReference type="InterPro" id="IPR025161">
    <property type="entry name" value="IS402-like_dom"/>
</dbReference>
<organism evidence="3 4">
    <name type="scientific">Nonomuraea diastatica</name>
    <dbReference type="NCBI Taxonomy" id="1848329"/>
    <lineage>
        <taxon>Bacteria</taxon>
        <taxon>Bacillati</taxon>
        <taxon>Actinomycetota</taxon>
        <taxon>Actinomycetes</taxon>
        <taxon>Streptosporangiales</taxon>
        <taxon>Streptosporangiaceae</taxon>
        <taxon>Nonomuraea</taxon>
    </lineage>
</organism>
<sequence>MKLQGDQTMAVSSTVARAGPVCWDDALDELLSQLLAPFFGPRLRARACLEGLLSACLRRSFVFGVAARRTVWIRCGYRRDGRAPPNRYPSDLTNTQWELIEPLLPQPNTGGRPEKHPRRVTVNAILYVVRSGCPWRYLPTDLPPWHTVYWYFQQWEQAGVTEALLAELRIKARRQAGRQDEPSAGIIDSQRVKGADTAGRDSRGYDAGKKVNGRKRFIITDTAGLLITVTVLAASWQDRDGAKTALLGAYLTTPIRYVFADQGFAGWRSAGRYCSTPARRTSG</sequence>